<reference evidence="3 4" key="1">
    <citation type="submission" date="2024-02" db="EMBL/GenBank/DDBJ databases">
        <title>De novo assembly and annotation of 12 fungi associated with fruit tree decline syndrome in Ontario, Canada.</title>
        <authorList>
            <person name="Sulman M."/>
            <person name="Ellouze W."/>
            <person name="Ilyukhin E."/>
        </authorList>
    </citation>
    <scope>NUCLEOTIDE SEQUENCE [LARGE SCALE GENOMIC DNA]</scope>
    <source>
        <strain evidence="3 4">FDS-637</strain>
    </source>
</reference>
<evidence type="ECO:0000256" key="1">
    <source>
        <dbReference type="SAM" id="MobiDB-lite"/>
    </source>
</evidence>
<dbReference type="EMBL" id="JAJVCZ030000003">
    <property type="protein sequence ID" value="KAL0261470.1"/>
    <property type="molecule type" value="Genomic_DNA"/>
</dbReference>
<protein>
    <submittedName>
        <fullName evidence="3">Uncharacterized protein</fullName>
    </submittedName>
</protein>
<comment type="caution">
    <text evidence="3">The sequence shown here is derived from an EMBL/GenBank/DDBJ whole genome shotgun (WGS) entry which is preliminary data.</text>
</comment>
<dbReference type="GeneID" id="92006985"/>
<gene>
    <name evidence="3" type="ORF">SLS55_002900</name>
</gene>
<organism evidence="3 4">
    <name type="scientific">Diplodia seriata</name>
    <dbReference type="NCBI Taxonomy" id="420778"/>
    <lineage>
        <taxon>Eukaryota</taxon>
        <taxon>Fungi</taxon>
        <taxon>Dikarya</taxon>
        <taxon>Ascomycota</taxon>
        <taxon>Pezizomycotina</taxon>
        <taxon>Dothideomycetes</taxon>
        <taxon>Dothideomycetes incertae sedis</taxon>
        <taxon>Botryosphaeriales</taxon>
        <taxon>Botryosphaeriaceae</taxon>
        <taxon>Diplodia</taxon>
    </lineage>
</organism>
<sequence>MCYSCSDISDTVSVNDTETPTNYTLPSGIWAGQTVLTATGTGADTNYNDTLFDFEALMLNYASNCHATGDQASPTDDCSYPQTPFAVRCSLHPCLRTYGANVTGSVYTETLVSSTNLPHSRSETNGYMWSLATEPVLQAGVWRSCNATTSPTSSNVFAVEPTNNTLVPSQSRASTDNLTYYPEACIWAYNFGAALSLQEYLSNMFSGNTLQFYATPTALVGDLWLENLYRNGTADAASVRAYMDGLTASMSANMRARGDTPPADYAAGTPLVAKTCVRVRWAWLALPAALAALALGFLAALVAAVRAWEVDRGNPRVAGWKSSALVPLFHGLDGGRMPMVERHRRRGTDDDVDAGGLSSAVSRSEMQEIARRTRVRLDHEGRGLRFVETSVPAADESEVKPVGEPGQYSSAGDEQRYSLLTSDGGAPEVNPRPRPVSWMSQRSVSPMSHQARDGD</sequence>
<dbReference type="RefSeq" id="XP_066634499.1">
    <property type="nucleotide sequence ID" value="XM_066774380.1"/>
</dbReference>
<accession>A0ABR3CLH1</accession>
<keyword evidence="2" id="KW-0472">Membrane</keyword>
<evidence type="ECO:0000313" key="4">
    <source>
        <dbReference type="Proteomes" id="UP001430584"/>
    </source>
</evidence>
<feature type="compositionally biased region" description="Polar residues" evidence="1">
    <location>
        <begin position="438"/>
        <end position="448"/>
    </location>
</feature>
<feature type="region of interest" description="Disordered" evidence="1">
    <location>
        <begin position="344"/>
        <end position="369"/>
    </location>
</feature>
<feature type="transmembrane region" description="Helical" evidence="2">
    <location>
        <begin position="281"/>
        <end position="305"/>
    </location>
</feature>
<keyword evidence="2" id="KW-1133">Transmembrane helix</keyword>
<feature type="region of interest" description="Disordered" evidence="1">
    <location>
        <begin position="387"/>
        <end position="455"/>
    </location>
</feature>
<dbReference type="PANTHER" id="PTHR35394">
    <property type="entry name" value="DUF3176 DOMAIN-CONTAINING PROTEIN"/>
    <property type="match status" value="1"/>
</dbReference>
<dbReference type="PANTHER" id="PTHR35394:SF5">
    <property type="entry name" value="DUF3176 DOMAIN-CONTAINING PROTEIN"/>
    <property type="match status" value="1"/>
</dbReference>
<dbReference type="Proteomes" id="UP001430584">
    <property type="component" value="Unassembled WGS sequence"/>
</dbReference>
<proteinExistence type="predicted"/>
<evidence type="ECO:0000256" key="2">
    <source>
        <dbReference type="SAM" id="Phobius"/>
    </source>
</evidence>
<keyword evidence="2" id="KW-0812">Transmembrane</keyword>
<evidence type="ECO:0000313" key="3">
    <source>
        <dbReference type="EMBL" id="KAL0261470.1"/>
    </source>
</evidence>
<name>A0ABR3CLH1_9PEZI</name>
<keyword evidence="4" id="KW-1185">Reference proteome</keyword>